<dbReference type="EMBL" id="CP142736">
    <property type="protein sequence ID" value="WUR04884.1"/>
    <property type="molecule type" value="Genomic_DNA"/>
</dbReference>
<organism evidence="1 2">
    <name type="scientific">Vairimorpha necatrix</name>
    <dbReference type="NCBI Taxonomy" id="6039"/>
    <lineage>
        <taxon>Eukaryota</taxon>
        <taxon>Fungi</taxon>
        <taxon>Fungi incertae sedis</taxon>
        <taxon>Microsporidia</taxon>
        <taxon>Nosematidae</taxon>
        <taxon>Vairimorpha</taxon>
    </lineage>
</organism>
<dbReference type="KEGG" id="vnx:VNE69_11053"/>
<evidence type="ECO:0000313" key="2">
    <source>
        <dbReference type="Proteomes" id="UP001334084"/>
    </source>
</evidence>
<dbReference type="RefSeq" id="XP_065331029.1">
    <property type="nucleotide sequence ID" value="XM_065474957.1"/>
</dbReference>
<accession>A0AAX4JFZ1</accession>
<name>A0AAX4JFZ1_9MICR</name>
<proteinExistence type="predicted"/>
<reference evidence="1" key="1">
    <citation type="journal article" date="2024" name="BMC Genomics">
        <title>Functional annotation of a divergent genome using sequence and structure-based similarity.</title>
        <authorList>
            <person name="Svedberg D."/>
            <person name="Winiger R.R."/>
            <person name="Berg A."/>
            <person name="Sharma H."/>
            <person name="Tellgren-Roth C."/>
            <person name="Debrunner-Vossbrinck B.A."/>
            <person name="Vossbrinck C.R."/>
            <person name="Barandun J."/>
        </authorList>
    </citation>
    <scope>NUCLEOTIDE SEQUENCE</scope>
    <source>
        <strain evidence="1">Illinois isolate</strain>
    </source>
</reference>
<evidence type="ECO:0000313" key="1">
    <source>
        <dbReference type="EMBL" id="WUR04884.1"/>
    </source>
</evidence>
<dbReference type="GeneID" id="90542727"/>
<protein>
    <submittedName>
        <fullName evidence="1">Uncharacterized protein</fullName>
    </submittedName>
</protein>
<dbReference type="AlphaFoldDB" id="A0AAX4JFZ1"/>
<dbReference type="Proteomes" id="UP001334084">
    <property type="component" value="Chromosome 11"/>
</dbReference>
<sequence length="554" mass="66318">MLIVQGYQDVYNKLYTLITEKIKNRDYWEISNEKKYLRIKLSFDYLNYQLDANILEECNILEIIEEEKRILVNSIERSIQDIVVEFEDKLLHECEILRPDFIVLIYNPACCQHNVFKQIIDFLIQKNLARRNSINRSDLLYEYIIEDISLWNVMFVNLYKQEYNNDFSHQKIPLTFSKRGKQHYVNFCIEVKNIKHLFEINAEEIGKESLYTWKDTCLEKNKEVDRKIGNYFHMLYKNIYVDNIDNYSMPFFKICTPYKIELFIKKFRIEIIDDEIHLGHRNENHIFIPNRQTTLFGKRYANENKWITEFKRVFKKIHAIDFSENRCKGVEMFFRLIRYLNKVDFFIERILNAEGSPMNVLLAHLLHIKGLINRSELKNIINIEGLIEEKKIQLCKELEKSLSTDRCNSISFLLKIFLFIEGEKYINKNRSNPEPNFKILKMIGALIKSKGKARGILKKIESGFFINKNKIDLAVIYDDLVKNHFQDYQNSQSNLWKEVFKIASLFTGLESTRCEINDHTFYTLKGKIIREMGLDKYEVEKNNKIIQRTLFEKN</sequence>
<gene>
    <name evidence="1" type="ORF">VNE69_11053</name>
</gene>
<keyword evidence="2" id="KW-1185">Reference proteome</keyword>